<reference evidence="1 2" key="1">
    <citation type="submission" date="2021-02" db="EMBL/GenBank/DDBJ databases">
        <title>Paenibacillus tianjinensis sp. nov.</title>
        <authorList>
            <person name="Liu H."/>
        </authorList>
    </citation>
    <scope>NUCLEOTIDE SEQUENCE [LARGE SCALE GENOMIC DNA]</scope>
    <source>
        <strain evidence="1 2">TB2019</strain>
    </source>
</reference>
<evidence type="ECO:0008006" key="3">
    <source>
        <dbReference type="Google" id="ProtNLM"/>
    </source>
</evidence>
<gene>
    <name evidence="1" type="ORF">JRJ22_15255</name>
</gene>
<evidence type="ECO:0000313" key="2">
    <source>
        <dbReference type="Proteomes" id="UP000663452"/>
    </source>
</evidence>
<accession>A0ABX7L7L5</accession>
<organism evidence="1 2">
    <name type="scientific">Paenibacillus tianjinensis</name>
    <dbReference type="NCBI Taxonomy" id="2810347"/>
    <lineage>
        <taxon>Bacteria</taxon>
        <taxon>Bacillati</taxon>
        <taxon>Bacillota</taxon>
        <taxon>Bacilli</taxon>
        <taxon>Bacillales</taxon>
        <taxon>Paenibacillaceae</taxon>
        <taxon>Paenibacillus</taxon>
    </lineage>
</organism>
<dbReference type="Proteomes" id="UP000663452">
    <property type="component" value="Chromosome"/>
</dbReference>
<keyword evidence="2" id="KW-1185">Reference proteome</keyword>
<name>A0ABX7L7L5_9BACL</name>
<proteinExistence type="predicted"/>
<sequence>MTFKGIGISEEWQKTAMGFSNAYTHINKINQLALSPAFEMARRLGEVASSIKIPNIEIPKFQFPKLLEVDWEEFYENFSEECKSNAKYGWCISSCMPFAAYRKIGRTEDRQEVRDDLFTKMFEENNHNLYEEEKDYIINESSGAWSEFYRQCFDSVENNNIMVAIPSLVMAVEHELTNGNDADISGKPLVRSVQSTLVKEKEQGKLASIIAASLFTLLENGIFERGITGPRAQLINRNRILHGRDDPSKWTKIDAYRLISIISTLKLLQNYE</sequence>
<dbReference type="RefSeq" id="WP_206100362.1">
    <property type="nucleotide sequence ID" value="NZ_CP070969.1"/>
</dbReference>
<dbReference type="EMBL" id="CP070969">
    <property type="protein sequence ID" value="QSF42673.1"/>
    <property type="molecule type" value="Genomic_DNA"/>
</dbReference>
<protein>
    <recommendedName>
        <fullName evidence="3">DUF4145 domain-containing protein</fullName>
    </recommendedName>
</protein>
<evidence type="ECO:0000313" key="1">
    <source>
        <dbReference type="EMBL" id="QSF42673.1"/>
    </source>
</evidence>